<organism evidence="1 2">
    <name type="scientific">Leptospira interrogans str. 2006001854</name>
    <dbReference type="NCBI Taxonomy" id="1001590"/>
    <lineage>
        <taxon>Bacteria</taxon>
        <taxon>Pseudomonadati</taxon>
        <taxon>Spirochaetota</taxon>
        <taxon>Spirochaetia</taxon>
        <taxon>Leptospirales</taxon>
        <taxon>Leptospiraceae</taxon>
        <taxon>Leptospira</taxon>
    </lineage>
</organism>
<evidence type="ECO:0000313" key="1">
    <source>
        <dbReference type="EMBL" id="EMM79661.1"/>
    </source>
</evidence>
<accession>M6GL40</accession>
<dbReference type="EMBL" id="AFLW02000223">
    <property type="protein sequence ID" value="EMM79661.1"/>
    <property type="molecule type" value="Genomic_DNA"/>
</dbReference>
<proteinExistence type="predicted"/>
<name>M6GL40_LEPIR</name>
<sequence length="54" mass="6599">MENIQFLFQRHLEAKQLEEEFSILTRNSFVYLFIKALITFLKYLSLLKRKFLSV</sequence>
<reference evidence="1 2" key="1">
    <citation type="submission" date="2013-01" db="EMBL/GenBank/DDBJ databases">
        <authorList>
            <person name="Harkins D.M."/>
            <person name="Durkin A.S."/>
            <person name="Brinkac L.M."/>
            <person name="Haft D.H."/>
            <person name="Selengut J.D."/>
            <person name="Sanka R."/>
            <person name="DePew J."/>
            <person name="Purushe J."/>
            <person name="Hospenthal D.R."/>
            <person name="Murray C.K."/>
            <person name="Pimentel G."/>
            <person name="Wasfy M."/>
            <person name="Parker T."/>
            <person name="Miller R.S."/>
            <person name="Vinetz J.M."/>
            <person name="Sutton G.G."/>
            <person name="Nierman W.C."/>
            <person name="Fouts D.E."/>
        </authorList>
    </citation>
    <scope>NUCLEOTIDE SEQUENCE [LARGE SCALE GENOMIC DNA]</scope>
    <source>
        <strain evidence="1 2">2006001854</strain>
    </source>
</reference>
<evidence type="ECO:0000313" key="2">
    <source>
        <dbReference type="Proteomes" id="UP000012128"/>
    </source>
</evidence>
<gene>
    <name evidence="1" type="ORF">LEP1GSC037_1416</name>
</gene>
<dbReference type="Proteomes" id="UP000012128">
    <property type="component" value="Unassembled WGS sequence"/>
</dbReference>
<comment type="caution">
    <text evidence="1">The sequence shown here is derived from an EMBL/GenBank/DDBJ whole genome shotgun (WGS) entry which is preliminary data.</text>
</comment>
<protein>
    <submittedName>
        <fullName evidence="1">Uncharacterized protein</fullName>
    </submittedName>
</protein>
<dbReference type="AlphaFoldDB" id="M6GL40"/>